<name>A0A6A5KFS2_9PLEO</name>
<accession>A0A6A5KFS2</accession>
<dbReference type="Proteomes" id="UP000800040">
    <property type="component" value="Unassembled WGS sequence"/>
</dbReference>
<dbReference type="EMBL" id="ML975297">
    <property type="protein sequence ID" value="KAF1834751.1"/>
    <property type="molecule type" value="Genomic_DNA"/>
</dbReference>
<dbReference type="AlphaFoldDB" id="A0A6A5KFS2"/>
<evidence type="ECO:0000313" key="2">
    <source>
        <dbReference type="Proteomes" id="UP000800040"/>
    </source>
</evidence>
<protein>
    <submittedName>
        <fullName evidence="1">Uncharacterized protein</fullName>
    </submittedName>
</protein>
<gene>
    <name evidence="1" type="ORF">BDW02DRAFT_321570</name>
</gene>
<sequence length="78" mass="8883">MLRSYQNFRVVGMTVQLPSSAHYMCNERSPVMLYLAKGMVGLPSRQMRGTWKSSSVGCEVVTLRLPHVDPMTANRRHM</sequence>
<evidence type="ECO:0000313" key="1">
    <source>
        <dbReference type="EMBL" id="KAF1834751.1"/>
    </source>
</evidence>
<reference evidence="1" key="1">
    <citation type="submission" date="2020-01" db="EMBL/GenBank/DDBJ databases">
        <authorList>
            <consortium name="DOE Joint Genome Institute"/>
            <person name="Haridas S."/>
            <person name="Albert R."/>
            <person name="Binder M."/>
            <person name="Bloem J."/>
            <person name="Labutti K."/>
            <person name="Salamov A."/>
            <person name="Andreopoulos B."/>
            <person name="Baker S.E."/>
            <person name="Barry K."/>
            <person name="Bills G."/>
            <person name="Bluhm B.H."/>
            <person name="Cannon C."/>
            <person name="Castanera R."/>
            <person name="Culley D.E."/>
            <person name="Daum C."/>
            <person name="Ezra D."/>
            <person name="Gonzalez J.B."/>
            <person name="Henrissat B."/>
            <person name="Kuo A."/>
            <person name="Liang C."/>
            <person name="Lipzen A."/>
            <person name="Lutzoni F."/>
            <person name="Magnuson J."/>
            <person name="Mondo S."/>
            <person name="Nolan M."/>
            <person name="Ohm R."/>
            <person name="Pangilinan J."/>
            <person name="Park H.-J."/>
            <person name="Ramirez L."/>
            <person name="Alfaro M."/>
            <person name="Sun H."/>
            <person name="Tritt A."/>
            <person name="Yoshinaga Y."/>
            <person name="Zwiers L.-H."/>
            <person name="Turgeon B.G."/>
            <person name="Goodwin S.B."/>
            <person name="Spatafora J.W."/>
            <person name="Crous P.W."/>
            <person name="Grigoriev I.V."/>
        </authorList>
    </citation>
    <scope>NUCLEOTIDE SEQUENCE</scope>
    <source>
        <strain evidence="1">P77</strain>
    </source>
</reference>
<organism evidence="1 2">
    <name type="scientific">Decorospora gaudefroyi</name>
    <dbReference type="NCBI Taxonomy" id="184978"/>
    <lineage>
        <taxon>Eukaryota</taxon>
        <taxon>Fungi</taxon>
        <taxon>Dikarya</taxon>
        <taxon>Ascomycota</taxon>
        <taxon>Pezizomycotina</taxon>
        <taxon>Dothideomycetes</taxon>
        <taxon>Pleosporomycetidae</taxon>
        <taxon>Pleosporales</taxon>
        <taxon>Pleosporineae</taxon>
        <taxon>Pleosporaceae</taxon>
        <taxon>Decorospora</taxon>
    </lineage>
</organism>
<proteinExistence type="predicted"/>
<keyword evidence="2" id="KW-1185">Reference proteome</keyword>